<name>A0AB37Z406_9PSED</name>
<dbReference type="RefSeq" id="WP_090248676.1">
    <property type="nucleotide sequence ID" value="NZ_FMTL01000001.1"/>
</dbReference>
<dbReference type="Proteomes" id="UP000242418">
    <property type="component" value="Unassembled WGS sequence"/>
</dbReference>
<feature type="compositionally biased region" description="Low complexity" evidence="2">
    <location>
        <begin position="1092"/>
        <end position="1101"/>
    </location>
</feature>
<keyword evidence="5" id="KW-1185">Reference proteome</keyword>
<evidence type="ECO:0000256" key="1">
    <source>
        <dbReference type="SAM" id="Coils"/>
    </source>
</evidence>
<sequence>MSIKDRLIQFVLRGKDELSPEAKKSAEALAAVSAEAEELGKVLDSAKDARGLARGLETTQRAAERAESGLVQADLQIKELRDALNKSPGSAGLEQSLKDAEREARRMQRGLDALRVSLADQEKAAQAAGIDTNNLADEEKRLAAEVDKAKVALDANSQQLKELQREQASAARAAAEHTSRIDAARGAMSSGAKQVLAFAAAYISLSAAFGLVQSGLNLVRDGIFSMLKTGDQFELLDKRMASLMGSVAGGEQATAWIKKFAKDTPLEVADVAEAFALLKTYGLDPMDGSLQAIVDKNEQLGGGMERLQGIASALGQAYAKQKLQTEEILQLVERGVPVWGMLEKITGKNAEQLSKLATEGRLGRDVIKALVAEIGRSADGAAADGMNTLTGKVSNLKDVWADFQTRVAESGALDFAKKKLGELATTIDEMDKDGRLDKLAESLSEAFIQGAEKAEEFAKKLLDVDFDKLTEDSTRWLNEFGSKLDNAARAVTLVTAPVRVLTNVVTGGIAAIGVASGALFGSSFKALATLARLIPDAFGGEVVVAGLERASETAFGLMRTMAVQVAQDGRDIASTWDSVAAAAEGSAARQSAAARRAADETRQAMQQNGEDIASFFRQNIATLEQALAAIAFSETTQDLAEIEAALLSSALAGDELALAMTALAQKRGFVDVGQAIASTAETAQIALTDMASALQLIDTASSVQQLEGLRGALLKAFQDGRITQEQYAQATGLLNGKLGELGGAADDTGDALSGLSDEFGDMASIMRGVSSAMNEVDFNRLRTGIRKAYGDGKISAAEFSKAQAELNKRVAELKPAADKGAQALGSQRKAIDENMQSARRGIADVGDAAEGASGGIDFFGAVLTAARTPLANMSKAALEAFDALRGIKNTDISLDTSSAEKTGEALARVREEALGLQAELGRSGSRASGFGIWMRETALRSREVQAEFLAQKLRLQELTEGYSSGALSAADFARGARSAKNELTLLDESDLSSLESSIESAEQQMKQLGDSSRSTLESLQDELDKLEGREADAERRRFAARQRELEVQLDAAQAAGDRNAVANAQRSISVLRQIEAATAQKRQQDEQQKRLTPTAPAAAAAGPQKVIRLETTRGKAVEVAVNSAADETNLLGILEEAGMRTL</sequence>
<evidence type="ECO:0000313" key="4">
    <source>
        <dbReference type="EMBL" id="SCW38613.1"/>
    </source>
</evidence>
<dbReference type="PANTHER" id="PTHR38812:SF2">
    <property type="entry name" value="MU-LIKE PROPHAGE FLUMU PROTEIN GP42"/>
    <property type="match status" value="1"/>
</dbReference>
<feature type="coiled-coil region" evidence="1">
    <location>
        <begin position="63"/>
        <end position="117"/>
    </location>
</feature>
<reference evidence="4 5" key="1">
    <citation type="submission" date="2016-10" db="EMBL/GenBank/DDBJ databases">
        <authorList>
            <person name="Varghese N."/>
            <person name="Submissions S."/>
        </authorList>
    </citation>
    <scope>NUCLEOTIDE SEQUENCE [LARGE SCALE GENOMIC DNA]</scope>
    <source>
        <strain evidence="4 5">DSM 17833</strain>
    </source>
</reference>
<dbReference type="NCBIfam" id="TIGR02675">
    <property type="entry name" value="tape_meas_nterm"/>
    <property type="match status" value="1"/>
</dbReference>
<dbReference type="EMBL" id="FMTL01000001">
    <property type="protein sequence ID" value="SCW38613.1"/>
    <property type="molecule type" value="Genomic_DNA"/>
</dbReference>
<dbReference type="InterPro" id="IPR053058">
    <property type="entry name" value="Mulikevirus_tape_measure"/>
</dbReference>
<evidence type="ECO:0000313" key="5">
    <source>
        <dbReference type="Proteomes" id="UP000242418"/>
    </source>
</evidence>
<evidence type="ECO:0000256" key="2">
    <source>
        <dbReference type="SAM" id="MobiDB-lite"/>
    </source>
</evidence>
<comment type="caution">
    <text evidence="4">The sequence shown here is derived from an EMBL/GenBank/DDBJ whole genome shotgun (WGS) entry which is preliminary data.</text>
</comment>
<protein>
    <submittedName>
        <fullName evidence="4">Tape measure domain-containing protein</fullName>
    </submittedName>
</protein>
<organism evidence="4 5">
    <name type="scientific">Pseudomonas peli</name>
    <dbReference type="NCBI Taxonomy" id="592361"/>
    <lineage>
        <taxon>Bacteria</taxon>
        <taxon>Pseudomonadati</taxon>
        <taxon>Pseudomonadota</taxon>
        <taxon>Gammaproteobacteria</taxon>
        <taxon>Pseudomonadales</taxon>
        <taxon>Pseudomonadaceae</taxon>
        <taxon>Pseudomonas</taxon>
    </lineage>
</organism>
<proteinExistence type="predicted"/>
<feature type="region of interest" description="Disordered" evidence="2">
    <location>
        <begin position="1081"/>
        <end position="1103"/>
    </location>
</feature>
<accession>A0AB37Z406</accession>
<keyword evidence="1" id="KW-0175">Coiled coil</keyword>
<feature type="coiled-coil region" evidence="1">
    <location>
        <begin position="991"/>
        <end position="1043"/>
    </location>
</feature>
<dbReference type="PANTHER" id="PTHR38812">
    <property type="entry name" value="MU-LIKE PROPHAGE FLUMU PROTEIN GP42"/>
    <property type="match status" value="1"/>
</dbReference>
<dbReference type="AlphaFoldDB" id="A0AB37Z406"/>
<gene>
    <name evidence="4" type="ORF">SAMN05216370_0861</name>
</gene>
<feature type="domain" description="Tape measure protein N-terminal" evidence="3">
    <location>
        <begin position="225"/>
        <end position="406"/>
    </location>
</feature>
<dbReference type="InterPro" id="IPR013491">
    <property type="entry name" value="Tape_meas_N"/>
</dbReference>
<dbReference type="Pfam" id="PF20155">
    <property type="entry name" value="TMP_3"/>
    <property type="match status" value="1"/>
</dbReference>
<evidence type="ECO:0000259" key="3">
    <source>
        <dbReference type="Pfam" id="PF20155"/>
    </source>
</evidence>
<feature type="coiled-coil region" evidence="1">
    <location>
        <begin position="146"/>
        <end position="180"/>
    </location>
</feature>